<evidence type="ECO:0000313" key="3">
    <source>
        <dbReference type="Proteomes" id="UP000036027"/>
    </source>
</evidence>
<dbReference type="InterPro" id="IPR018821">
    <property type="entry name" value="DUF294_put_nucleoTrafse_sb-bd"/>
</dbReference>
<dbReference type="SUPFAM" id="SSF51206">
    <property type="entry name" value="cAMP-binding domain-like"/>
    <property type="match status" value="1"/>
</dbReference>
<dbReference type="InterPro" id="IPR046342">
    <property type="entry name" value="CBS_dom_sf"/>
</dbReference>
<reference evidence="2 3" key="1">
    <citation type="submission" date="2014-11" db="EMBL/GenBank/DDBJ databases">
        <title>Genome of a novel goose pathogen.</title>
        <authorList>
            <person name="Hansen C.M."/>
            <person name="Hueffer K."/>
            <person name="Choi S.C."/>
        </authorList>
    </citation>
    <scope>NUCLEOTIDE SEQUENCE [LARGE SCALE GENOMIC DNA]</scope>
    <source>
        <strain evidence="2 3">KH1503</strain>
    </source>
</reference>
<dbReference type="Proteomes" id="UP000036027">
    <property type="component" value="Unassembled WGS sequence"/>
</dbReference>
<dbReference type="GO" id="GO:0015095">
    <property type="term" value="F:magnesium ion transmembrane transporter activity"/>
    <property type="evidence" value="ECO:0007669"/>
    <property type="project" value="InterPro"/>
</dbReference>
<dbReference type="Pfam" id="PF00027">
    <property type="entry name" value="cNMP_binding"/>
    <property type="match status" value="1"/>
</dbReference>
<dbReference type="EMBL" id="JTDO01000016">
    <property type="protein sequence ID" value="KLT72233.1"/>
    <property type="molecule type" value="Genomic_DNA"/>
</dbReference>
<dbReference type="STRING" id="1470200.PL75_09125"/>
<dbReference type="SUPFAM" id="SSF54631">
    <property type="entry name" value="CBS-domain pair"/>
    <property type="match status" value="1"/>
</dbReference>
<dbReference type="PANTHER" id="PTHR43773:SF1">
    <property type="entry name" value="MAGNESIUM TRANSPORTER MGTE"/>
    <property type="match status" value="1"/>
</dbReference>
<dbReference type="Gene3D" id="3.10.580.10">
    <property type="entry name" value="CBS-domain"/>
    <property type="match status" value="1"/>
</dbReference>
<dbReference type="InterPro" id="IPR018490">
    <property type="entry name" value="cNMP-bd_dom_sf"/>
</dbReference>
<dbReference type="PROSITE" id="PS50042">
    <property type="entry name" value="CNMP_BINDING_3"/>
    <property type="match status" value="1"/>
</dbReference>
<evidence type="ECO:0000313" key="2">
    <source>
        <dbReference type="EMBL" id="KLT72233.1"/>
    </source>
</evidence>
<name>A0A0J1C1T4_9NEIS</name>
<feature type="domain" description="Cyclic nucleotide-binding" evidence="1">
    <location>
        <begin position="10"/>
        <end position="125"/>
    </location>
</feature>
<dbReference type="InterPro" id="IPR005105">
    <property type="entry name" value="GlnD_Uridyltrans_N"/>
</dbReference>
<dbReference type="Pfam" id="PF00571">
    <property type="entry name" value="CBS"/>
    <property type="match status" value="1"/>
</dbReference>
<dbReference type="GO" id="GO:0008773">
    <property type="term" value="F:[protein-PII] uridylyltransferase activity"/>
    <property type="evidence" value="ECO:0007669"/>
    <property type="project" value="InterPro"/>
</dbReference>
<dbReference type="AlphaFoldDB" id="A0A0J1C1T4"/>
<proteinExistence type="predicted"/>
<dbReference type="PANTHER" id="PTHR43773">
    <property type="entry name" value="MAGNESIUM TRANSPORTER MGTE"/>
    <property type="match status" value="1"/>
</dbReference>
<dbReference type="Pfam" id="PF10335">
    <property type="entry name" value="DUF294_C"/>
    <property type="match status" value="1"/>
</dbReference>
<dbReference type="PATRIC" id="fig|1470200.3.peg.795"/>
<gene>
    <name evidence="2" type="ORF">PL75_09125</name>
</gene>
<organism evidence="2 3">
    <name type="scientific">Neisseria arctica</name>
    <dbReference type="NCBI Taxonomy" id="1470200"/>
    <lineage>
        <taxon>Bacteria</taxon>
        <taxon>Pseudomonadati</taxon>
        <taxon>Pseudomonadota</taxon>
        <taxon>Betaproteobacteria</taxon>
        <taxon>Neisseriales</taxon>
        <taxon>Neisseriaceae</taxon>
        <taxon>Neisseria</taxon>
    </lineage>
</organism>
<dbReference type="InterPro" id="IPR000644">
    <property type="entry name" value="CBS_dom"/>
</dbReference>
<dbReference type="InterPro" id="IPR000595">
    <property type="entry name" value="cNMP-bd_dom"/>
</dbReference>
<dbReference type="Pfam" id="PF03445">
    <property type="entry name" value="DUF294"/>
    <property type="match status" value="1"/>
</dbReference>
<accession>A0A0J1C1T4</accession>
<keyword evidence="3" id="KW-1185">Reference proteome</keyword>
<dbReference type="InterPro" id="IPR014710">
    <property type="entry name" value="RmlC-like_jellyroll"/>
</dbReference>
<dbReference type="OrthoDB" id="9808528at2"/>
<protein>
    <recommendedName>
        <fullName evidence="1">Cyclic nucleotide-binding domain-containing protein</fullName>
    </recommendedName>
</protein>
<dbReference type="Gene3D" id="2.60.120.10">
    <property type="entry name" value="Jelly Rolls"/>
    <property type="match status" value="1"/>
</dbReference>
<comment type="caution">
    <text evidence="2">The sequence shown here is derived from an EMBL/GenBank/DDBJ whole genome shotgun (WGS) entry which is preliminary data.</text>
</comment>
<evidence type="ECO:0000259" key="1">
    <source>
        <dbReference type="PROSITE" id="PS50042"/>
    </source>
</evidence>
<dbReference type="GO" id="GO:0016020">
    <property type="term" value="C:membrane"/>
    <property type="evidence" value="ECO:0007669"/>
    <property type="project" value="InterPro"/>
</dbReference>
<dbReference type="InterPro" id="IPR006669">
    <property type="entry name" value="MgtE_transporter"/>
</dbReference>
<sequence>MERFDFDYPPYDMLSHSEQKILQESLNIAFFNDDEVIISPQQNIDHLYVVIKGMIKETGPDGEVLAIYRPRDTFEARALVEGASSHQFAVEEQALVYTIPKATVMQLMESNPRFGAYFYASVAEKLSSLSVNSKQHEFESLFTAKVRDAYRHNTVWLDGSASILDAAKVMKERKSKSVLVKHESQVGLFTESAFRDITIAGASAEEAVSKWSTFNLIAIDIEDFVFNALLRMTQFQIQRVIVLEDGEPVGALEQIDVLAYFSNHTHLVAQRLERAETIDELVDIASQMTQSIQILRNNGVRAPQLAQLMQVLNSSLFEKVWRLLAPPELYENSCLIVMGSEGRGEQILKTDQDNALILTEQADLVLAEKTAAEFSATLERLGYPPCNGKIMVNNPLWRKTLSEFKKMLTRWCLSPSPESMMNLAIFIDAKAVAGSENMLAELKQHLQKTLSNDAGMLMAFARAIELFDTHSKGFFTQLLGRGKHDKMDIKKMGTFPVVHGLRALALEARVEETNSFERIAKLVQLKVLDEQLGKDTAEALGYLMDLRLKSGLSALSEHGLIEPNQVDTEQLSTLERDLLKDALQVVKRFKAMVSHHFHLGVH</sequence>
<dbReference type="RefSeq" id="WP_047761627.1">
    <property type="nucleotide sequence ID" value="NZ_CP091510.1"/>
</dbReference>
<dbReference type="CDD" id="cd00038">
    <property type="entry name" value="CAP_ED"/>
    <property type="match status" value="1"/>
</dbReference>
<dbReference type="CDD" id="cd05401">
    <property type="entry name" value="NT_GlnE_GlnD_like"/>
    <property type="match status" value="1"/>
</dbReference>